<dbReference type="EMBL" id="JACHDN010000001">
    <property type="protein sequence ID" value="MBB5475111.1"/>
    <property type="molecule type" value="Genomic_DNA"/>
</dbReference>
<evidence type="ECO:0000259" key="13">
    <source>
        <dbReference type="SMART" id="SM01192"/>
    </source>
</evidence>
<keyword evidence="9" id="KW-0963">Cytoplasm</keyword>
<evidence type="ECO:0000256" key="12">
    <source>
        <dbReference type="PIRSR" id="PIRSR001400-3"/>
    </source>
</evidence>
<keyword evidence="5 9" id="KW-0964">Secreted</keyword>
<evidence type="ECO:0000256" key="1">
    <source>
        <dbReference type="ARBA" id="ARBA00005031"/>
    </source>
</evidence>
<dbReference type="SMART" id="SM01192">
    <property type="entry name" value="Enolase_C"/>
    <property type="match status" value="1"/>
</dbReference>
<dbReference type="SUPFAM" id="SSF51604">
    <property type="entry name" value="Enolase C-terminal domain-like"/>
    <property type="match status" value="1"/>
</dbReference>
<dbReference type="InterPro" id="IPR029017">
    <property type="entry name" value="Enolase-like_N"/>
</dbReference>
<keyword evidence="9 12" id="KW-0479">Metal-binding</keyword>
<dbReference type="Pfam" id="PF00113">
    <property type="entry name" value="Enolase_C"/>
    <property type="match status" value="1"/>
</dbReference>
<feature type="domain" description="Enolase C-terminal TIM barrel" evidence="13">
    <location>
        <begin position="141"/>
        <end position="416"/>
    </location>
</feature>
<dbReference type="EC" id="4.2.1.11" evidence="3 9"/>
<comment type="pathway">
    <text evidence="1 9">Carbohydrate degradation; glycolysis; pyruvate from D-glyceraldehyde 3-phosphate: step 4/5.</text>
</comment>
<evidence type="ECO:0000256" key="10">
    <source>
        <dbReference type="PIRSR" id="PIRSR001400-1"/>
    </source>
</evidence>
<feature type="active site" description="Proton acceptor" evidence="9 10">
    <location>
        <position position="338"/>
    </location>
</feature>
<dbReference type="Gene3D" id="3.30.390.10">
    <property type="entry name" value="Enolase-like, N-terminal domain"/>
    <property type="match status" value="1"/>
</dbReference>
<dbReference type="GO" id="GO:0000015">
    <property type="term" value="C:phosphopyruvate hydratase complex"/>
    <property type="evidence" value="ECO:0007669"/>
    <property type="project" value="InterPro"/>
</dbReference>
<dbReference type="AlphaFoldDB" id="A0A511FHY2"/>
<dbReference type="SUPFAM" id="SSF54826">
    <property type="entry name" value="Enolase N-terminal domain-like"/>
    <property type="match status" value="1"/>
</dbReference>
<comment type="subcellular location">
    <subcellularLocation>
        <location evidence="9">Cytoplasm</location>
    </subcellularLocation>
    <subcellularLocation>
        <location evidence="9">Secreted</location>
    </subcellularLocation>
    <subcellularLocation>
        <location evidence="9">Cell surface</location>
    </subcellularLocation>
    <text evidence="9">Fractions of enolase are present in both the cytoplasm and on the cell surface.</text>
</comment>
<feature type="binding site" evidence="11">
    <location>
        <position position="166"/>
    </location>
    <ligand>
        <name>substrate</name>
    </ligand>
</feature>
<dbReference type="Proteomes" id="UP000321723">
    <property type="component" value="Unassembled WGS sequence"/>
</dbReference>
<dbReference type="InterPro" id="IPR020810">
    <property type="entry name" value="Enolase_C"/>
</dbReference>
<dbReference type="CDD" id="cd03313">
    <property type="entry name" value="enolase"/>
    <property type="match status" value="1"/>
</dbReference>
<reference evidence="16 18" key="2">
    <citation type="submission" date="2020-08" db="EMBL/GenBank/DDBJ databases">
        <title>Sequencing the genomes of 1000 actinobacteria strains.</title>
        <authorList>
            <person name="Klenk H.-P."/>
        </authorList>
    </citation>
    <scope>NUCLEOTIDE SEQUENCE [LARGE SCALE GENOMIC DNA]</scope>
    <source>
        <strain evidence="16 18">DSM 9581</strain>
    </source>
</reference>
<dbReference type="PANTHER" id="PTHR11902">
    <property type="entry name" value="ENOLASE"/>
    <property type="match status" value="1"/>
</dbReference>
<feature type="binding site" evidence="11">
    <location>
        <position position="286"/>
    </location>
    <ligand>
        <name>substrate</name>
    </ligand>
</feature>
<dbReference type="GO" id="GO:0004634">
    <property type="term" value="F:phosphopyruvate hydratase activity"/>
    <property type="evidence" value="ECO:0007669"/>
    <property type="project" value="UniProtKB-UniRule"/>
</dbReference>
<feature type="binding site" evidence="9">
    <location>
        <position position="368"/>
    </location>
    <ligand>
        <name>(2R)-2-phosphoglycerate</name>
        <dbReference type="ChEBI" id="CHEBI:58289"/>
    </ligand>
</feature>
<evidence type="ECO:0000256" key="5">
    <source>
        <dbReference type="ARBA" id="ARBA00022525"/>
    </source>
</evidence>
<dbReference type="SFLD" id="SFLDG00178">
    <property type="entry name" value="enolase"/>
    <property type="match status" value="1"/>
</dbReference>
<feature type="binding site" evidence="11">
    <location>
        <position position="389"/>
    </location>
    <ligand>
        <name>substrate</name>
    </ligand>
</feature>
<comment type="catalytic activity">
    <reaction evidence="9">
        <text>(2R)-2-phosphoglycerate = phosphoenolpyruvate + H2O</text>
        <dbReference type="Rhea" id="RHEA:10164"/>
        <dbReference type="ChEBI" id="CHEBI:15377"/>
        <dbReference type="ChEBI" id="CHEBI:58289"/>
        <dbReference type="ChEBI" id="CHEBI:58702"/>
        <dbReference type="EC" id="4.2.1.11"/>
    </reaction>
</comment>
<comment type="function">
    <text evidence="9">Catalyzes the reversible conversion of 2-phosphoglycerate (2-PG) into phosphoenolpyruvate (PEP). It is essential for the degradation of carbohydrates via glycolysis.</text>
</comment>
<keyword evidence="17" id="KW-1185">Reference proteome</keyword>
<evidence type="ECO:0000259" key="14">
    <source>
        <dbReference type="SMART" id="SM01193"/>
    </source>
</evidence>
<dbReference type="SFLD" id="SFLDS00001">
    <property type="entry name" value="Enolase"/>
    <property type="match status" value="1"/>
</dbReference>
<feature type="domain" description="Enolase N-terminal" evidence="14">
    <location>
        <begin position="8"/>
        <end position="135"/>
    </location>
</feature>
<evidence type="ECO:0000256" key="11">
    <source>
        <dbReference type="PIRSR" id="PIRSR001400-2"/>
    </source>
</evidence>
<dbReference type="PIRSF" id="PIRSF001400">
    <property type="entry name" value="Enolase"/>
    <property type="match status" value="1"/>
</dbReference>
<feature type="active site" description="Proton donor" evidence="9 10">
    <location>
        <position position="207"/>
    </location>
</feature>
<protein>
    <recommendedName>
        <fullName evidence="4 9">Enolase</fullName>
        <ecNumber evidence="3 9">4.2.1.11</ecNumber>
    </recommendedName>
    <alternativeName>
        <fullName evidence="9">2-phospho-D-glycerate hydro-lyase</fullName>
    </alternativeName>
    <alternativeName>
        <fullName evidence="9">2-phosphoglycerate dehydratase</fullName>
    </alternativeName>
</protein>
<evidence type="ECO:0000256" key="7">
    <source>
        <dbReference type="ARBA" id="ARBA00023152"/>
    </source>
</evidence>
<dbReference type="GO" id="GO:0006096">
    <property type="term" value="P:glycolytic process"/>
    <property type="evidence" value="ECO:0007669"/>
    <property type="project" value="UniProtKB-UniRule"/>
</dbReference>
<evidence type="ECO:0000313" key="18">
    <source>
        <dbReference type="Proteomes" id="UP000564629"/>
    </source>
</evidence>
<feature type="binding site" evidence="11">
    <location>
        <begin position="365"/>
        <end position="368"/>
    </location>
    <ligand>
        <name>substrate</name>
    </ligand>
</feature>
<evidence type="ECO:0000256" key="8">
    <source>
        <dbReference type="ARBA" id="ARBA00023239"/>
    </source>
</evidence>
<dbReference type="PANTHER" id="PTHR11902:SF1">
    <property type="entry name" value="ENOLASE"/>
    <property type="match status" value="1"/>
</dbReference>
<dbReference type="HAMAP" id="MF_00318">
    <property type="entry name" value="Enolase"/>
    <property type="match status" value="1"/>
</dbReference>
<feature type="binding site" evidence="9 12">
    <location>
        <position position="313"/>
    </location>
    <ligand>
        <name>Mg(2+)</name>
        <dbReference type="ChEBI" id="CHEBI:18420"/>
    </ligand>
</feature>
<dbReference type="Proteomes" id="UP000564629">
    <property type="component" value="Unassembled WGS sequence"/>
</dbReference>
<sequence length="420" mass="44082">MSTAFTPTGLSALEVLDSRGNPTLQVSVTLDDGRTSVAGVPSGASTGSREAVELRDGDPDRYAGKGVLTAVGHVNGEIAELLTGRRFEDLAQVDQAMIDADGTPTKARLGANAIVGVSMALARALSGDAPLWQSLAPAGVSPRLPVPHFNVLNGGAHAANDLDFQEFMIAPVGAPSFTEAVRAGAAVYARLRGLLREAGHATGLGDEGGFAPDIAAPEDVLRLLVQAITDAGYTPGREGVAIALDPAASEFYRDGAYRVNGESLSSDDMIERYATMVREFPVWSIEDGLAEGDWDGWQRMTDRMGESTQLVGDDIFVTNPAIITEAVERRVANSALIKLNQIGSVTETLAAMAVCRQAGYTQMVSHRSGETPDTFIADLTVATGCGQLKSEAPARGERVAKYNRLLEIDAAAGLPFGLTP</sequence>
<dbReference type="RefSeq" id="WP_146840818.1">
    <property type="nucleotide sequence ID" value="NZ_BJVQ01000114.1"/>
</dbReference>
<reference evidence="15 17" key="1">
    <citation type="submission" date="2019-07" db="EMBL/GenBank/DDBJ databases">
        <title>Whole genome shotgun sequence of Cellulomonas hominis NBRC 16055.</title>
        <authorList>
            <person name="Hosoyama A."/>
            <person name="Uohara A."/>
            <person name="Ohji S."/>
            <person name="Ichikawa N."/>
        </authorList>
    </citation>
    <scope>NUCLEOTIDE SEQUENCE [LARGE SCALE GENOMIC DNA]</scope>
    <source>
        <strain evidence="15 17">NBRC 16055</strain>
    </source>
</reference>
<dbReference type="InterPro" id="IPR000941">
    <property type="entry name" value="Enolase"/>
</dbReference>
<comment type="cofactor">
    <cofactor evidence="12">
        <name>Mg(2+)</name>
        <dbReference type="ChEBI" id="CHEBI:18420"/>
    </cofactor>
    <text evidence="12">Mg(2+) is required for catalysis and for stabilizing the dimer.</text>
</comment>
<evidence type="ECO:0000256" key="6">
    <source>
        <dbReference type="ARBA" id="ARBA00022842"/>
    </source>
</evidence>
<evidence type="ECO:0000313" key="16">
    <source>
        <dbReference type="EMBL" id="MBB5475111.1"/>
    </source>
</evidence>
<dbReference type="Gene3D" id="3.20.20.120">
    <property type="entry name" value="Enolase-like C-terminal domain"/>
    <property type="match status" value="1"/>
</dbReference>
<dbReference type="PRINTS" id="PR00148">
    <property type="entry name" value="ENOLASE"/>
</dbReference>
<dbReference type="GO" id="GO:0000287">
    <property type="term" value="F:magnesium ion binding"/>
    <property type="evidence" value="ECO:0007669"/>
    <property type="project" value="UniProtKB-UniRule"/>
</dbReference>
<dbReference type="GO" id="GO:0009986">
    <property type="term" value="C:cell surface"/>
    <property type="evidence" value="ECO:0007669"/>
    <property type="project" value="UniProtKB-SubCell"/>
</dbReference>
<dbReference type="InterPro" id="IPR036849">
    <property type="entry name" value="Enolase-like_C_sf"/>
</dbReference>
<feature type="binding site" evidence="9">
    <location>
        <position position="367"/>
    </location>
    <ligand>
        <name>(2R)-2-phosphoglycerate</name>
        <dbReference type="ChEBI" id="CHEBI:58289"/>
    </ligand>
</feature>
<dbReference type="InterPro" id="IPR020811">
    <property type="entry name" value="Enolase_N"/>
</dbReference>
<dbReference type="EMBL" id="BJVQ01000114">
    <property type="protein sequence ID" value="GEL48822.1"/>
    <property type="molecule type" value="Genomic_DNA"/>
</dbReference>
<keyword evidence="7 9" id="KW-0324">Glycolysis</keyword>
<gene>
    <name evidence="9 15" type="primary">eno</name>
    <name evidence="15" type="ORF">CHO01_39380</name>
    <name evidence="16" type="ORF">HNR08_003847</name>
</gene>
<comment type="cofactor">
    <cofactor evidence="9">
        <name>Mg(2+)</name>
        <dbReference type="ChEBI" id="CHEBI:18420"/>
    </cofactor>
    <text evidence="9">Binds a second Mg(2+) ion via substrate during catalysis.</text>
</comment>
<proteinExistence type="inferred from homology"/>
<dbReference type="SFLD" id="SFLDF00002">
    <property type="entry name" value="enolase"/>
    <property type="match status" value="1"/>
</dbReference>
<accession>A0A511FHY2</accession>
<dbReference type="Pfam" id="PF03952">
    <property type="entry name" value="Enolase_N"/>
    <property type="match status" value="1"/>
</dbReference>
<dbReference type="UniPathway" id="UPA00109">
    <property type="reaction ID" value="UER00187"/>
</dbReference>
<feature type="binding site" evidence="9">
    <location>
        <position position="389"/>
    </location>
    <ligand>
        <name>(2R)-2-phosphoglycerate</name>
        <dbReference type="ChEBI" id="CHEBI:58289"/>
    </ligand>
</feature>
<organism evidence="15 17">
    <name type="scientific">Cellulomonas hominis</name>
    <dbReference type="NCBI Taxonomy" id="156981"/>
    <lineage>
        <taxon>Bacteria</taxon>
        <taxon>Bacillati</taxon>
        <taxon>Actinomycetota</taxon>
        <taxon>Actinomycetes</taxon>
        <taxon>Micrococcales</taxon>
        <taxon>Cellulomonadaceae</taxon>
        <taxon>Cellulomonas</taxon>
    </lineage>
</organism>
<dbReference type="SMART" id="SM01193">
    <property type="entry name" value="Enolase_N"/>
    <property type="match status" value="1"/>
</dbReference>
<dbReference type="GO" id="GO:0005576">
    <property type="term" value="C:extracellular region"/>
    <property type="evidence" value="ECO:0007669"/>
    <property type="project" value="UniProtKB-SubCell"/>
</dbReference>
<evidence type="ECO:0000256" key="2">
    <source>
        <dbReference type="ARBA" id="ARBA00009604"/>
    </source>
</evidence>
<feature type="binding site" evidence="9">
    <location>
        <position position="165"/>
    </location>
    <ligand>
        <name>(2R)-2-phosphoglycerate</name>
        <dbReference type="ChEBI" id="CHEBI:58289"/>
    </ligand>
</feature>
<evidence type="ECO:0000313" key="15">
    <source>
        <dbReference type="EMBL" id="GEL48822.1"/>
    </source>
</evidence>
<feature type="binding site" evidence="11">
    <location>
        <position position="313"/>
    </location>
    <ligand>
        <name>substrate</name>
    </ligand>
</feature>
<evidence type="ECO:0000256" key="3">
    <source>
        <dbReference type="ARBA" id="ARBA00012058"/>
    </source>
</evidence>
<evidence type="ECO:0000256" key="4">
    <source>
        <dbReference type="ARBA" id="ARBA00017068"/>
    </source>
</evidence>
<feature type="binding site" evidence="9 12">
    <location>
        <position position="245"/>
    </location>
    <ligand>
        <name>Mg(2+)</name>
        <dbReference type="ChEBI" id="CHEBI:18420"/>
    </ligand>
</feature>
<evidence type="ECO:0000313" key="17">
    <source>
        <dbReference type="Proteomes" id="UP000321723"/>
    </source>
</evidence>
<feature type="binding site" evidence="9">
    <location>
        <position position="338"/>
    </location>
    <ligand>
        <name>(2R)-2-phosphoglycerate</name>
        <dbReference type="ChEBI" id="CHEBI:58289"/>
    </ligand>
</feature>
<evidence type="ECO:0000256" key="9">
    <source>
        <dbReference type="HAMAP-Rule" id="MF_00318"/>
    </source>
</evidence>
<comment type="caution">
    <text evidence="15">The sequence shown here is derived from an EMBL/GenBank/DDBJ whole genome shotgun (WGS) entry which is preliminary data.</text>
</comment>
<dbReference type="NCBIfam" id="TIGR01060">
    <property type="entry name" value="eno"/>
    <property type="match status" value="1"/>
</dbReference>
<feature type="binding site" evidence="11">
    <location>
        <position position="157"/>
    </location>
    <ligand>
        <name>substrate</name>
    </ligand>
</feature>
<comment type="similarity">
    <text evidence="2 9">Belongs to the enolase family.</text>
</comment>
<keyword evidence="6 9" id="KW-0460">Magnesium</keyword>
<name>A0A511FHY2_9CELL</name>
<feature type="binding site" evidence="9 12">
    <location>
        <position position="286"/>
    </location>
    <ligand>
        <name>Mg(2+)</name>
        <dbReference type="ChEBI" id="CHEBI:18420"/>
    </ligand>
</feature>
<keyword evidence="8 9" id="KW-0456">Lyase</keyword>
<dbReference type="OrthoDB" id="9804716at2"/>